<dbReference type="PANTHER" id="PTHR30401">
    <property type="entry name" value="TRNA 2-SELENOURIDINE SYNTHASE"/>
    <property type="match status" value="1"/>
</dbReference>
<dbReference type="Pfam" id="PF00581">
    <property type="entry name" value="Rhodanese"/>
    <property type="match status" value="1"/>
</dbReference>
<dbReference type="NCBIfam" id="NF008751">
    <property type="entry name" value="PRK11784.1-3"/>
    <property type="match status" value="1"/>
</dbReference>
<sequence>MYNTPLIDVRAPIEFEKGSFPFAVNLPLMNNEERHLVGITYKKEGHESALALGNSLVNGSIKQERIDKWIDFIKNNSNAKLFCFRGGDRSRISQEWIAENRHNIVRLKGGYKAFRTYLMEETERCIEDFEPVVIGGRTGSGKTILLNKLSNAIDLEGLANHRGSSFGRKIVEQPTQINFENSLAYDLIQKLDKGFSKLVFEDEGDYVGRVYIPKILARHIAKAPLIILETSMEKRVDITLDEYVLKAQVEYLKKYADGYLEKWSENIHEAMFRIKRRFGDERYKTVCQLFDNALIDQKKSFSCEKYKEWIYYLLVEYYDPMYDYQIEKNRDRIIFKGSDKEIEEFLKS</sequence>
<organism evidence="3">
    <name type="scientific">hydrothermal vent metagenome</name>
    <dbReference type="NCBI Taxonomy" id="652676"/>
    <lineage>
        <taxon>unclassified sequences</taxon>
        <taxon>metagenomes</taxon>
        <taxon>ecological metagenomes</taxon>
    </lineage>
</organism>
<feature type="domain" description="Rhodanese" evidence="2">
    <location>
        <begin position="3"/>
        <end position="123"/>
    </location>
</feature>
<dbReference type="Gene3D" id="3.40.250.10">
    <property type="entry name" value="Rhodanese-like domain"/>
    <property type="match status" value="1"/>
</dbReference>
<evidence type="ECO:0000313" key="3">
    <source>
        <dbReference type="EMBL" id="SFZ97547.1"/>
    </source>
</evidence>
<keyword evidence="1" id="KW-0711">Selenium</keyword>
<evidence type="ECO:0000259" key="2">
    <source>
        <dbReference type="PROSITE" id="PS50206"/>
    </source>
</evidence>
<dbReference type="InterPro" id="IPR017582">
    <property type="entry name" value="SelU"/>
</dbReference>
<dbReference type="AlphaFoldDB" id="A0A1W1EBY5"/>
<dbReference type="InterPro" id="IPR036873">
    <property type="entry name" value="Rhodanese-like_dom_sf"/>
</dbReference>
<dbReference type="PANTHER" id="PTHR30401:SF0">
    <property type="entry name" value="TRNA 2-SELENOURIDINE SYNTHASE"/>
    <property type="match status" value="1"/>
</dbReference>
<dbReference type="InterPro" id="IPR027417">
    <property type="entry name" value="P-loop_NTPase"/>
</dbReference>
<dbReference type="EMBL" id="FPKX01000008">
    <property type="protein sequence ID" value="SFZ97547.1"/>
    <property type="molecule type" value="Genomic_DNA"/>
</dbReference>
<dbReference type="PROSITE" id="PS50206">
    <property type="entry name" value="RHODANESE_3"/>
    <property type="match status" value="1"/>
</dbReference>
<gene>
    <name evidence="3" type="ORF">MNB_SV-5-511</name>
</gene>
<dbReference type="Pfam" id="PF26341">
    <property type="entry name" value="AAA_SelU"/>
    <property type="match status" value="1"/>
</dbReference>
<dbReference type="SUPFAM" id="SSF52540">
    <property type="entry name" value="P-loop containing nucleoside triphosphate hydrolases"/>
    <property type="match status" value="1"/>
</dbReference>
<proteinExistence type="predicted"/>
<dbReference type="SUPFAM" id="SSF52821">
    <property type="entry name" value="Rhodanese/Cell cycle control phosphatase"/>
    <property type="match status" value="1"/>
</dbReference>
<protein>
    <submittedName>
        <fullName evidence="3">Selenophosphate-dependent tRNA 2-selenouridine synthase</fullName>
    </submittedName>
</protein>
<evidence type="ECO:0000256" key="1">
    <source>
        <dbReference type="ARBA" id="ARBA00023266"/>
    </source>
</evidence>
<dbReference type="InterPro" id="IPR001763">
    <property type="entry name" value="Rhodanese-like_dom"/>
</dbReference>
<name>A0A1W1EBY5_9ZZZZ</name>
<dbReference type="NCBIfam" id="TIGR03167">
    <property type="entry name" value="tRNA_sel_U_synt"/>
    <property type="match status" value="1"/>
</dbReference>
<dbReference type="InterPro" id="IPR058840">
    <property type="entry name" value="AAA_SelU"/>
</dbReference>
<reference evidence="3" key="1">
    <citation type="submission" date="2016-10" db="EMBL/GenBank/DDBJ databases">
        <authorList>
            <person name="de Groot N.N."/>
        </authorList>
    </citation>
    <scope>NUCLEOTIDE SEQUENCE</scope>
</reference>
<dbReference type="GO" id="GO:0043828">
    <property type="term" value="F:tRNA 2-selenouridine synthase activity"/>
    <property type="evidence" value="ECO:0007669"/>
    <property type="project" value="InterPro"/>
</dbReference>
<dbReference type="NCBIfam" id="NF008750">
    <property type="entry name" value="PRK11784.1-2"/>
    <property type="match status" value="1"/>
</dbReference>
<accession>A0A1W1EBY5</accession>
<dbReference type="GO" id="GO:0002098">
    <property type="term" value="P:tRNA wobble uridine modification"/>
    <property type="evidence" value="ECO:0007669"/>
    <property type="project" value="InterPro"/>
</dbReference>